<evidence type="ECO:0000313" key="2">
    <source>
        <dbReference type="EMBL" id="KAF1996251.1"/>
    </source>
</evidence>
<reference evidence="2" key="1">
    <citation type="journal article" date="2020" name="Stud. Mycol.">
        <title>101 Dothideomycetes genomes: a test case for predicting lifestyles and emergence of pathogens.</title>
        <authorList>
            <person name="Haridas S."/>
            <person name="Albert R."/>
            <person name="Binder M."/>
            <person name="Bloem J."/>
            <person name="Labutti K."/>
            <person name="Salamov A."/>
            <person name="Andreopoulos B."/>
            <person name="Baker S."/>
            <person name="Barry K."/>
            <person name="Bills G."/>
            <person name="Bluhm B."/>
            <person name="Cannon C."/>
            <person name="Castanera R."/>
            <person name="Culley D."/>
            <person name="Daum C."/>
            <person name="Ezra D."/>
            <person name="Gonzalez J."/>
            <person name="Henrissat B."/>
            <person name="Kuo A."/>
            <person name="Liang C."/>
            <person name="Lipzen A."/>
            <person name="Lutzoni F."/>
            <person name="Magnuson J."/>
            <person name="Mondo S."/>
            <person name="Nolan M."/>
            <person name="Ohm R."/>
            <person name="Pangilinan J."/>
            <person name="Park H.-J."/>
            <person name="Ramirez L."/>
            <person name="Alfaro M."/>
            <person name="Sun H."/>
            <person name="Tritt A."/>
            <person name="Yoshinaga Y."/>
            <person name="Zwiers L.-H."/>
            <person name="Turgeon B."/>
            <person name="Goodwin S."/>
            <person name="Spatafora J."/>
            <person name="Crous P."/>
            <person name="Grigoriev I."/>
        </authorList>
    </citation>
    <scope>NUCLEOTIDE SEQUENCE</scope>
    <source>
        <strain evidence="2">CBS 123094</strain>
    </source>
</reference>
<keyword evidence="3" id="KW-1185">Reference proteome</keyword>
<protein>
    <submittedName>
        <fullName evidence="2">Uncharacterized protein</fullName>
    </submittedName>
</protein>
<evidence type="ECO:0000256" key="1">
    <source>
        <dbReference type="SAM" id="MobiDB-lite"/>
    </source>
</evidence>
<feature type="region of interest" description="Disordered" evidence="1">
    <location>
        <begin position="1"/>
        <end position="69"/>
    </location>
</feature>
<sequence length="69" mass="8039">MFHSPTLSKNRFLAVPVHKRTSSRNTPETKRSALPHSPFPKMYAPSPHPLTQTPAYKPTYFHPQRRRQT</sequence>
<dbReference type="Proteomes" id="UP000799779">
    <property type="component" value="Unassembled WGS sequence"/>
</dbReference>
<organism evidence="2 3">
    <name type="scientific">Amniculicola lignicola CBS 123094</name>
    <dbReference type="NCBI Taxonomy" id="1392246"/>
    <lineage>
        <taxon>Eukaryota</taxon>
        <taxon>Fungi</taxon>
        <taxon>Dikarya</taxon>
        <taxon>Ascomycota</taxon>
        <taxon>Pezizomycotina</taxon>
        <taxon>Dothideomycetes</taxon>
        <taxon>Pleosporomycetidae</taxon>
        <taxon>Pleosporales</taxon>
        <taxon>Amniculicolaceae</taxon>
        <taxon>Amniculicola</taxon>
    </lineage>
</organism>
<dbReference type="EMBL" id="ML977627">
    <property type="protein sequence ID" value="KAF1996251.1"/>
    <property type="molecule type" value="Genomic_DNA"/>
</dbReference>
<accession>A0A6A5W827</accession>
<evidence type="ECO:0000313" key="3">
    <source>
        <dbReference type="Proteomes" id="UP000799779"/>
    </source>
</evidence>
<dbReference type="AlphaFoldDB" id="A0A6A5W827"/>
<proteinExistence type="predicted"/>
<gene>
    <name evidence="2" type="ORF">P154DRAFT_525685</name>
</gene>
<name>A0A6A5W827_9PLEO</name>